<feature type="non-terminal residue" evidence="4">
    <location>
        <position position="1"/>
    </location>
</feature>
<dbReference type="InterPro" id="IPR000172">
    <property type="entry name" value="GMC_OxRdtase_N"/>
</dbReference>
<feature type="domain" description="Glucose-methanol-choline oxidoreductase C-terminal" evidence="3">
    <location>
        <begin position="529"/>
        <end position="662"/>
    </location>
</feature>
<dbReference type="SUPFAM" id="SSF51905">
    <property type="entry name" value="FAD/NAD(P)-binding domain"/>
    <property type="match status" value="1"/>
</dbReference>
<comment type="similarity">
    <text evidence="1">Belongs to the GMC oxidoreductase family.</text>
</comment>
<evidence type="ECO:0000313" key="5">
    <source>
        <dbReference type="Proteomes" id="UP001357485"/>
    </source>
</evidence>
<evidence type="ECO:0000259" key="2">
    <source>
        <dbReference type="Pfam" id="PF00732"/>
    </source>
</evidence>
<sequence length="851" mass="88969">VGGGASGLTVANRLSEDPTVTVLVLEAGPADNGEVVIEVPQFVGQDVGGRYDWNLTTTPQTFLDGAARPMPQGRALGGGTILNAMLVNRGGQGDYNDWEALGNPGWSWTNMLPYFMKSERYTPVYSEDIAAQFSIRYDPGVHGFDGPLNVSYPKYFYNASANFFDALTELGIPTAFDPNDGTVAGASFLPVNIDPVNMTRSTARKAYYDPYAARPNLWVATEQHVTRLIIEGVAGNSNSTTANPGDGSVGSGNSTGVGGALFGVGSSTNTTSTGGGAAAALRERTLENNADGELVEVNAANVTLTINSSPVAVTTATSSSTATTEATPAQSSELRILGVEFAPDASATRRNVSARREVIVAAGSRHTVQVLQLSGIGPRSLLEKYQIPVAIDLPGVGQNLQDHYLVGTFYPYNNHSHIYPTLLSTNASFNAAAEAEYYANRTGPWTAGSPDGVAFPSLPDIVNGSTSIADEAEKQADDEYLVPGLDATVVAGYGAQKSALIAALLDRNRAAYEIINNNAGSLTVATMRPFTRGTVQITSSEPFQPPAIDPRYGSNPIDLQVLVAALKFNRRILATPSMLELQPAQFVPPVDANDDALMQIVKNGIRTEYHPAGTCAMLPLGLGGVVSPRLQVYGTQNLRIVDASIFPILPASHLQAVVYGVAEKAADIIKADWAARSSTSIPLTSASAQIYSSSAVGVSSRNVSSVSLATISPIIDVSSTVFSTPETSLPSTAPPATSIGHVASETAVVCTTNSANDATRSASAVASQSLMTSTSTTVSMESTAPNRSTAPVLPASASTLQTLVKSGAVPTSTALVLPSIIPNANATTVDAEMHQGVVAFITWLIQLLHRR</sequence>
<dbReference type="InterPro" id="IPR036188">
    <property type="entry name" value="FAD/NAD-bd_sf"/>
</dbReference>
<dbReference type="Proteomes" id="UP001357485">
    <property type="component" value="Unassembled WGS sequence"/>
</dbReference>
<dbReference type="Gene3D" id="3.30.560.10">
    <property type="entry name" value="Glucose Oxidase, domain 3"/>
    <property type="match status" value="2"/>
</dbReference>
<comment type="caution">
    <text evidence="4">The sequence shown here is derived from an EMBL/GenBank/DDBJ whole genome shotgun (WGS) entry which is preliminary data.</text>
</comment>
<keyword evidence="5" id="KW-1185">Reference proteome</keyword>
<dbReference type="Pfam" id="PF00732">
    <property type="entry name" value="GMC_oxred_N"/>
    <property type="match status" value="2"/>
</dbReference>
<dbReference type="SUPFAM" id="SSF54373">
    <property type="entry name" value="FAD-linked reductases, C-terminal domain"/>
    <property type="match status" value="1"/>
</dbReference>
<dbReference type="Pfam" id="PF05199">
    <property type="entry name" value="GMC_oxred_C"/>
    <property type="match status" value="1"/>
</dbReference>
<proteinExistence type="inferred from homology"/>
<feature type="domain" description="Glucose-methanol-choline oxidoreductase N-terminal" evidence="2">
    <location>
        <begin position="30"/>
        <end position="238"/>
    </location>
</feature>
<dbReference type="PANTHER" id="PTHR11552:SF115">
    <property type="entry name" value="DEHYDROGENASE XPTC-RELATED"/>
    <property type="match status" value="1"/>
</dbReference>
<feature type="domain" description="Glucose-methanol-choline oxidoreductase N-terminal" evidence="2">
    <location>
        <begin position="333"/>
        <end position="404"/>
    </location>
</feature>
<dbReference type="InterPro" id="IPR012132">
    <property type="entry name" value="GMC_OxRdtase"/>
</dbReference>
<accession>A0ABR0LQ30</accession>
<gene>
    <name evidence="4" type="ORF">LTR16_003550</name>
</gene>
<evidence type="ECO:0000256" key="1">
    <source>
        <dbReference type="ARBA" id="ARBA00010790"/>
    </source>
</evidence>
<dbReference type="InterPro" id="IPR007867">
    <property type="entry name" value="GMC_OxRtase_C"/>
</dbReference>
<dbReference type="PANTHER" id="PTHR11552">
    <property type="entry name" value="GLUCOSE-METHANOL-CHOLINE GMC OXIDOREDUCTASE"/>
    <property type="match status" value="1"/>
</dbReference>
<evidence type="ECO:0000259" key="3">
    <source>
        <dbReference type="Pfam" id="PF05199"/>
    </source>
</evidence>
<protein>
    <recommendedName>
        <fullName evidence="6">Glucose-methanol-choline oxidoreductase N-terminal domain-containing protein</fullName>
    </recommendedName>
</protein>
<reference evidence="4 5" key="1">
    <citation type="submission" date="2023-08" db="EMBL/GenBank/DDBJ databases">
        <title>Black Yeasts Isolated from many extreme environments.</title>
        <authorList>
            <person name="Coleine C."/>
            <person name="Stajich J.E."/>
            <person name="Selbmann L."/>
        </authorList>
    </citation>
    <scope>NUCLEOTIDE SEQUENCE [LARGE SCALE GENOMIC DNA]</scope>
    <source>
        <strain evidence="4 5">CCFEE 536</strain>
    </source>
</reference>
<evidence type="ECO:0008006" key="6">
    <source>
        <dbReference type="Google" id="ProtNLM"/>
    </source>
</evidence>
<dbReference type="EMBL" id="JAVRRA010016794">
    <property type="protein sequence ID" value="KAK5201184.1"/>
    <property type="molecule type" value="Genomic_DNA"/>
</dbReference>
<name>A0ABR0LQ30_9PEZI</name>
<evidence type="ECO:0000313" key="4">
    <source>
        <dbReference type="EMBL" id="KAK5201184.1"/>
    </source>
</evidence>
<dbReference type="Gene3D" id="3.50.50.60">
    <property type="entry name" value="FAD/NAD(P)-binding domain"/>
    <property type="match status" value="2"/>
</dbReference>
<organism evidence="4 5">
    <name type="scientific">Cryomyces antarcticus</name>
    <dbReference type="NCBI Taxonomy" id="329879"/>
    <lineage>
        <taxon>Eukaryota</taxon>
        <taxon>Fungi</taxon>
        <taxon>Dikarya</taxon>
        <taxon>Ascomycota</taxon>
        <taxon>Pezizomycotina</taxon>
        <taxon>Dothideomycetes</taxon>
        <taxon>Dothideomycetes incertae sedis</taxon>
        <taxon>Cryomyces</taxon>
    </lineage>
</organism>